<evidence type="ECO:0000313" key="2">
    <source>
        <dbReference type="EMBL" id="KIY42872.1"/>
    </source>
</evidence>
<sequence>MKDNGRTCHAPDCGRNFPSRRACNAHQKTSPSCARWRLERISALNAVIVEDVVHETEYMQLDPPVSASREASIDNEPIDHAMEDIVEEEADLHHFFDLDNLPTHDEHFYHGPTEGEASPDAQTEAYHRSQSAAPSFNAEHRVPYTKHEAGKVFSRISTTHDSWKAHFEMAAQEEDDDVSDDEGVDEDAMDIDMPMDSSALPSSAFYPFASEFDWSIADWMVGENISHGSFNRLLAIPGVRQALQLSYHNTRHLHKLIDKIPDRAGTWHTKKLSFSDAPQEKFFLRFRDPVEAIKSLWRDQAFQDKVVYVPERVFNEENKRVYNEMWTGTWWEEIQNKLPEGSTVAPVILASDKTLLTQFTGGKYAYPVYLTLGNLPKWICRRPSMQVCILIAYLPIEKVDKKHLTDKQWRARTQHIFHESMRVVLEPLIEAGKQGTFMAGADRAVRCVHPILASDVSDYPEQCLITCTKYGTCPRCRANADNLSSPHPSEPQTHKWIFEVVSNVKVAATDNEGNFNEAQYHDLCMKADVSGSFYHPFWEDLPYCNIFDCMTPDAQELMSKKELDVCISKLPRCYDVRHFKNGILNLSQVSGSERKQIAHVLLACLVGKVPKRPLIVIRALLDFAYIAQYPSHNEDTLSYLRDAFDTFHQHKDAFIKFGCRKHLNIPKFHSLFHYLEAIPYKGTTDNYNTEMFKHLHIDFAKEGWRASNHRDEFPQMVRWLSRREKMVAFRKYIQRLEMDELVSSAELDDDDKDSKTLVYPYAQNPAGATIVIAKFAPLPHKSLEAIQSSHSCSLFSAALKTYLNNLMVHPERRQDTIQEHPLPFAHLDVFTSYKLYLPKIGDEDNFLQENIKARPRKGNIPEQFDTVIIYKSDNAESTGLKGVLFSLCQQHNF</sequence>
<keyword evidence="3" id="KW-1185">Reference proteome</keyword>
<feature type="region of interest" description="Disordered" evidence="1">
    <location>
        <begin position="109"/>
        <end position="140"/>
    </location>
</feature>
<reference evidence="2 3" key="1">
    <citation type="journal article" date="2015" name="Fungal Genet. Biol.">
        <title>Evolution of novel wood decay mechanisms in Agaricales revealed by the genome sequences of Fistulina hepatica and Cylindrobasidium torrendii.</title>
        <authorList>
            <person name="Floudas D."/>
            <person name="Held B.W."/>
            <person name="Riley R."/>
            <person name="Nagy L.G."/>
            <person name="Koehler G."/>
            <person name="Ransdell A.S."/>
            <person name="Younus H."/>
            <person name="Chow J."/>
            <person name="Chiniquy J."/>
            <person name="Lipzen A."/>
            <person name="Tritt A."/>
            <person name="Sun H."/>
            <person name="Haridas S."/>
            <person name="LaButti K."/>
            <person name="Ohm R.A."/>
            <person name="Kues U."/>
            <person name="Blanchette R.A."/>
            <person name="Grigoriev I.V."/>
            <person name="Minto R.E."/>
            <person name="Hibbett D.S."/>
        </authorList>
    </citation>
    <scope>NUCLEOTIDE SEQUENCE [LARGE SCALE GENOMIC DNA]</scope>
    <source>
        <strain evidence="2 3">ATCC 64428</strain>
    </source>
</reference>
<proteinExistence type="predicted"/>
<organism evidence="2 3">
    <name type="scientific">Fistulina hepatica ATCC 64428</name>
    <dbReference type="NCBI Taxonomy" id="1128425"/>
    <lineage>
        <taxon>Eukaryota</taxon>
        <taxon>Fungi</taxon>
        <taxon>Dikarya</taxon>
        <taxon>Basidiomycota</taxon>
        <taxon>Agaricomycotina</taxon>
        <taxon>Agaricomycetes</taxon>
        <taxon>Agaricomycetidae</taxon>
        <taxon>Agaricales</taxon>
        <taxon>Fistulinaceae</taxon>
        <taxon>Fistulina</taxon>
    </lineage>
</organism>
<dbReference type="OrthoDB" id="2418900at2759"/>
<evidence type="ECO:0000256" key="1">
    <source>
        <dbReference type="SAM" id="MobiDB-lite"/>
    </source>
</evidence>
<protein>
    <recommendedName>
        <fullName evidence="4">C2H2-type domain-containing protein</fullName>
    </recommendedName>
</protein>
<evidence type="ECO:0008006" key="4">
    <source>
        <dbReference type="Google" id="ProtNLM"/>
    </source>
</evidence>
<dbReference type="Pfam" id="PF18759">
    <property type="entry name" value="Plavaka"/>
    <property type="match status" value="1"/>
</dbReference>
<accession>A0A0D6ZYL1</accession>
<dbReference type="EMBL" id="KN882153">
    <property type="protein sequence ID" value="KIY42872.1"/>
    <property type="molecule type" value="Genomic_DNA"/>
</dbReference>
<dbReference type="InterPro" id="IPR041078">
    <property type="entry name" value="Plavaka"/>
</dbReference>
<gene>
    <name evidence="2" type="ORF">FISHEDRAFT_79104</name>
</gene>
<dbReference type="Proteomes" id="UP000054144">
    <property type="component" value="Unassembled WGS sequence"/>
</dbReference>
<name>A0A0D6ZYL1_9AGAR</name>
<dbReference type="AlphaFoldDB" id="A0A0D6ZYL1"/>
<evidence type="ECO:0000313" key="3">
    <source>
        <dbReference type="Proteomes" id="UP000054144"/>
    </source>
</evidence>